<gene>
    <name evidence="2" type="ORF">HIM_06230</name>
</gene>
<protein>
    <submittedName>
        <fullName evidence="2">Uncharacterized protein</fullName>
    </submittedName>
</protein>
<reference evidence="2 3" key="1">
    <citation type="journal article" date="2014" name="Genome Biol. Evol.">
        <title>Comparative genomics and transcriptomics analyses reveal divergent lifestyle features of nematode endoparasitic fungus Hirsutella minnesotensis.</title>
        <authorList>
            <person name="Lai Y."/>
            <person name="Liu K."/>
            <person name="Zhang X."/>
            <person name="Zhang X."/>
            <person name="Li K."/>
            <person name="Wang N."/>
            <person name="Shu C."/>
            <person name="Wu Y."/>
            <person name="Wang C."/>
            <person name="Bushley K.E."/>
            <person name="Xiang M."/>
            <person name="Liu X."/>
        </authorList>
    </citation>
    <scope>NUCLEOTIDE SEQUENCE [LARGE SCALE GENOMIC DNA]</scope>
    <source>
        <strain evidence="2 3">3608</strain>
    </source>
</reference>
<feature type="signal peptide" evidence="1">
    <location>
        <begin position="1"/>
        <end position="17"/>
    </location>
</feature>
<keyword evidence="3" id="KW-1185">Reference proteome</keyword>
<sequence>MRLTTLLPTALAASASAALDHIEPAQPTSVTAHVQQVQTFILPSLDLPLLPSLALPALERRGARECEAAASKIANDDAPKLMSLVRAQQTLNPKVSAYLREKGEPKASLCLLDSAVPSITGSVGAEFTSYSRAFFSVASEIRPAIQTVLAECPEGRGMTDAWDGTSCGRQIKEFFKDGQVEKKTSAAGSGAGLGRASLLIAVIAAIAAF</sequence>
<name>A0A0F7ZNV7_9HYPO</name>
<keyword evidence="1" id="KW-0732">Signal</keyword>
<dbReference type="Proteomes" id="UP000054481">
    <property type="component" value="Unassembled WGS sequence"/>
</dbReference>
<evidence type="ECO:0000256" key="1">
    <source>
        <dbReference type="SAM" id="SignalP"/>
    </source>
</evidence>
<proteinExistence type="predicted"/>
<dbReference type="EMBL" id="KQ030526">
    <property type="protein sequence ID" value="KJZ74420.1"/>
    <property type="molecule type" value="Genomic_DNA"/>
</dbReference>
<evidence type="ECO:0000313" key="2">
    <source>
        <dbReference type="EMBL" id="KJZ74420.1"/>
    </source>
</evidence>
<accession>A0A0F7ZNV7</accession>
<dbReference type="AlphaFoldDB" id="A0A0F7ZNV7"/>
<organism evidence="2 3">
    <name type="scientific">Hirsutella minnesotensis 3608</name>
    <dbReference type="NCBI Taxonomy" id="1043627"/>
    <lineage>
        <taxon>Eukaryota</taxon>
        <taxon>Fungi</taxon>
        <taxon>Dikarya</taxon>
        <taxon>Ascomycota</taxon>
        <taxon>Pezizomycotina</taxon>
        <taxon>Sordariomycetes</taxon>
        <taxon>Hypocreomycetidae</taxon>
        <taxon>Hypocreales</taxon>
        <taxon>Ophiocordycipitaceae</taxon>
        <taxon>Hirsutella</taxon>
    </lineage>
</organism>
<evidence type="ECO:0000313" key="3">
    <source>
        <dbReference type="Proteomes" id="UP000054481"/>
    </source>
</evidence>
<feature type="chain" id="PRO_5002526133" evidence="1">
    <location>
        <begin position="18"/>
        <end position="209"/>
    </location>
</feature>